<evidence type="ECO:0000256" key="1">
    <source>
        <dbReference type="SAM" id="Phobius"/>
    </source>
</evidence>
<dbReference type="RefSeq" id="WP_163051944.1">
    <property type="nucleotide sequence ID" value="NZ_AP019695.1"/>
</dbReference>
<keyword evidence="3" id="KW-1185">Reference proteome</keyword>
<dbReference type="KEGG" id="aarg:Aargi30884_15290"/>
<protein>
    <recommendedName>
        <fullName evidence="4">Conjugal transfer protein TraG</fullName>
    </recommendedName>
</protein>
<dbReference type="Proteomes" id="UP000464754">
    <property type="component" value="Chromosome"/>
</dbReference>
<gene>
    <name evidence="2" type="ORF">Aargi30884_15290</name>
</gene>
<evidence type="ECO:0000313" key="2">
    <source>
        <dbReference type="EMBL" id="BBK22626.1"/>
    </source>
</evidence>
<keyword evidence="1" id="KW-0472">Membrane</keyword>
<organism evidence="2 3">
    <name type="scientific">Amedibacterium intestinale</name>
    <dbReference type="NCBI Taxonomy" id="2583452"/>
    <lineage>
        <taxon>Bacteria</taxon>
        <taxon>Bacillati</taxon>
        <taxon>Bacillota</taxon>
        <taxon>Erysipelotrichia</taxon>
        <taxon>Erysipelotrichales</taxon>
        <taxon>Erysipelotrichaceae</taxon>
        <taxon>Amedibacterium</taxon>
    </lineage>
</organism>
<evidence type="ECO:0008006" key="4">
    <source>
        <dbReference type="Google" id="ProtNLM"/>
    </source>
</evidence>
<dbReference type="AlphaFoldDB" id="A0A6N4THE1"/>
<feature type="transmembrane region" description="Helical" evidence="1">
    <location>
        <begin position="61"/>
        <end position="83"/>
    </location>
</feature>
<keyword evidence="1" id="KW-1133">Transmembrane helix</keyword>
<evidence type="ECO:0000313" key="3">
    <source>
        <dbReference type="Proteomes" id="UP000464754"/>
    </source>
</evidence>
<reference evidence="3" key="1">
    <citation type="submission" date="2019-05" db="EMBL/GenBank/DDBJ databases">
        <title>Complete genome sequencing of Absiella argi strain JCM 30884.</title>
        <authorList>
            <person name="Sakamoto M."/>
            <person name="Murakami T."/>
            <person name="Mori H."/>
        </authorList>
    </citation>
    <scope>NUCLEOTIDE SEQUENCE [LARGE SCALE GENOMIC DNA]</scope>
    <source>
        <strain evidence="3">JCM 30884</strain>
    </source>
</reference>
<dbReference type="EMBL" id="AP019695">
    <property type="protein sequence ID" value="BBK22626.1"/>
    <property type="molecule type" value="Genomic_DNA"/>
</dbReference>
<sequence length="121" mass="14508">MKNKADSRLFLTVILYVFIAWIGNRLGNSIYMAYENSSNVLDIFINSMDEFQLIKDPMPDFNMGAIIGMVIVPVLFFCFYEYYQYNRKNYRQKEEHGSARYGEFKDIEWMKDKREEHEKGK</sequence>
<proteinExistence type="predicted"/>
<accession>A0A6N4THE1</accession>
<keyword evidence="1" id="KW-0812">Transmembrane</keyword>
<name>A0A6N4THE1_9FIRM</name>
<feature type="transmembrane region" description="Helical" evidence="1">
    <location>
        <begin position="9"/>
        <end position="27"/>
    </location>
</feature>